<evidence type="ECO:0000313" key="2">
    <source>
        <dbReference type="Proteomes" id="UP000192445"/>
    </source>
</evidence>
<dbReference type="Proteomes" id="UP000192445">
    <property type="component" value="Chromosome"/>
</dbReference>
<proteinExistence type="predicted"/>
<organism evidence="1 2">
    <name type="scientific">Streptomyces violaceoruber</name>
    <dbReference type="NCBI Taxonomy" id="1935"/>
    <lineage>
        <taxon>Bacteria</taxon>
        <taxon>Bacillati</taxon>
        <taxon>Actinomycetota</taxon>
        <taxon>Actinomycetes</taxon>
        <taxon>Kitasatosporales</taxon>
        <taxon>Streptomycetaceae</taxon>
        <taxon>Streptomyces</taxon>
        <taxon>Streptomyces violaceoruber group</taxon>
    </lineage>
</organism>
<dbReference type="KEGG" id="svu:B1H20_17085"/>
<dbReference type="RefSeq" id="WP_083192856.1">
    <property type="nucleotide sequence ID" value="NZ_CP020570.1"/>
</dbReference>
<dbReference type="STRING" id="1935.B1H20_17085"/>
<gene>
    <name evidence="1" type="ORF">B1H20_17085</name>
</gene>
<dbReference type="OrthoDB" id="3214245at2"/>
<sequence length="80" mass="8762">MTLHFIAKDPETNGDHCPTIWFDDVAQEFVVQGWKASPELEAKCRESGPIPENEAVVRLPARMSEAMKEALGVAAAAPVR</sequence>
<accession>A0A1V0UD69</accession>
<reference evidence="1 2" key="1">
    <citation type="submission" date="2017-03" db="EMBL/GenBank/DDBJ databases">
        <title>Complete Genome Sequence of a natural compounds producer, Streptomyces violaceus S21.</title>
        <authorList>
            <person name="Zhong C."/>
            <person name="Zhao Z."/>
            <person name="Fu J."/>
            <person name="Zong G."/>
            <person name="Qin R."/>
            <person name="Cao G."/>
        </authorList>
    </citation>
    <scope>NUCLEOTIDE SEQUENCE [LARGE SCALE GENOMIC DNA]</scope>
    <source>
        <strain evidence="1 2">S21</strain>
    </source>
</reference>
<name>A0A1V0UD69_STRVN</name>
<dbReference type="EMBL" id="CP020570">
    <property type="protein sequence ID" value="ARF62912.1"/>
    <property type="molecule type" value="Genomic_DNA"/>
</dbReference>
<protein>
    <submittedName>
        <fullName evidence="1">Uncharacterized protein</fullName>
    </submittedName>
</protein>
<evidence type="ECO:0000313" key="1">
    <source>
        <dbReference type="EMBL" id="ARF62912.1"/>
    </source>
</evidence>
<dbReference type="AlphaFoldDB" id="A0A1V0UD69"/>